<proteinExistence type="predicted"/>
<name>A0A9X3NPW3_9ACTN</name>
<evidence type="ECO:0000313" key="2">
    <source>
        <dbReference type="EMBL" id="MDA0567293.1"/>
    </source>
</evidence>
<keyword evidence="3" id="KW-1185">Reference proteome</keyword>
<dbReference type="Proteomes" id="UP001140076">
    <property type="component" value="Unassembled WGS sequence"/>
</dbReference>
<dbReference type="EMBL" id="JAJAQC010000053">
    <property type="protein sequence ID" value="MDA0567293.1"/>
    <property type="molecule type" value="Genomic_DNA"/>
</dbReference>
<dbReference type="AlphaFoldDB" id="A0A9X3NPW3"/>
<organism evidence="2 3">
    <name type="scientific">Streptomonospora mangrovi</name>
    <dbReference type="NCBI Taxonomy" id="2883123"/>
    <lineage>
        <taxon>Bacteria</taxon>
        <taxon>Bacillati</taxon>
        <taxon>Actinomycetota</taxon>
        <taxon>Actinomycetes</taxon>
        <taxon>Streptosporangiales</taxon>
        <taxon>Nocardiopsidaceae</taxon>
        <taxon>Streptomonospora</taxon>
    </lineage>
</organism>
<gene>
    <name evidence="2" type="ORF">LG943_23665</name>
</gene>
<protein>
    <submittedName>
        <fullName evidence="2">Uncharacterized protein</fullName>
    </submittedName>
</protein>
<feature type="compositionally biased region" description="Low complexity" evidence="1">
    <location>
        <begin position="105"/>
        <end position="122"/>
    </location>
</feature>
<evidence type="ECO:0000313" key="3">
    <source>
        <dbReference type="Proteomes" id="UP001140076"/>
    </source>
</evidence>
<feature type="region of interest" description="Disordered" evidence="1">
    <location>
        <begin position="1"/>
        <end position="129"/>
    </location>
</feature>
<comment type="caution">
    <text evidence="2">The sequence shown here is derived from an EMBL/GenBank/DDBJ whole genome shotgun (WGS) entry which is preliminary data.</text>
</comment>
<dbReference type="RefSeq" id="WP_270074540.1">
    <property type="nucleotide sequence ID" value="NZ_JAJAQC010000053.1"/>
</dbReference>
<evidence type="ECO:0000256" key="1">
    <source>
        <dbReference type="SAM" id="MobiDB-lite"/>
    </source>
</evidence>
<sequence>MAPSPPAPCRTTPRSPQDAGRRAASRLVGARLTIPRSSADSHSRELVPCPLHPAMSRSVRPTPVNHRGARRTTSQSDTRNRWIRTPGATPRSPARPPPDRDRPRSATSTVRPSHSGSPSSPHNRAAVSRHANAPGANANCAAMTARFNGDPNAPYPATRYTPQCSVRAHIPRRNRTATSRAPNPARRACAALTNPNCPAANNATASSPWQGKEFP</sequence>
<accession>A0A9X3NPW3</accession>
<feature type="compositionally biased region" description="Low complexity" evidence="1">
    <location>
        <begin position="194"/>
        <end position="205"/>
    </location>
</feature>
<feature type="region of interest" description="Disordered" evidence="1">
    <location>
        <begin position="194"/>
        <end position="215"/>
    </location>
</feature>
<reference evidence="2" key="1">
    <citation type="submission" date="2021-10" db="EMBL/GenBank/DDBJ databases">
        <title>Streptomonospora sp. nov., isolated from mangrove soil.</title>
        <authorList>
            <person name="Chen X."/>
            <person name="Ge X."/>
            <person name="Liu W."/>
        </authorList>
    </citation>
    <scope>NUCLEOTIDE SEQUENCE</scope>
    <source>
        <strain evidence="2">S1-112</strain>
    </source>
</reference>